<evidence type="ECO:0000313" key="3">
    <source>
        <dbReference type="Proteomes" id="UP000305202"/>
    </source>
</evidence>
<keyword evidence="3" id="KW-1185">Reference proteome</keyword>
<accession>A0ABY2SFN5</accession>
<organism evidence="2 3">
    <name type="scientific">Martelella alba</name>
    <dbReference type="NCBI Taxonomy" id="2590451"/>
    <lineage>
        <taxon>Bacteria</taxon>
        <taxon>Pseudomonadati</taxon>
        <taxon>Pseudomonadota</taxon>
        <taxon>Alphaproteobacteria</taxon>
        <taxon>Hyphomicrobiales</taxon>
        <taxon>Aurantimonadaceae</taxon>
        <taxon>Martelella</taxon>
    </lineage>
</organism>
<dbReference type="PROSITE" id="PS51186">
    <property type="entry name" value="GNAT"/>
    <property type="match status" value="1"/>
</dbReference>
<feature type="domain" description="N-acetyltransferase" evidence="1">
    <location>
        <begin position="9"/>
        <end position="171"/>
    </location>
</feature>
<dbReference type="RefSeq" id="WP_136992348.1">
    <property type="nucleotide sequence ID" value="NZ_SZPQ01000042.1"/>
</dbReference>
<dbReference type="InterPro" id="IPR000182">
    <property type="entry name" value="GNAT_dom"/>
</dbReference>
<dbReference type="InterPro" id="IPR016181">
    <property type="entry name" value="Acyl_CoA_acyltransferase"/>
</dbReference>
<dbReference type="EMBL" id="SZPQ01000042">
    <property type="protein sequence ID" value="TKI03504.1"/>
    <property type="molecule type" value="Genomic_DNA"/>
</dbReference>
<evidence type="ECO:0000259" key="1">
    <source>
        <dbReference type="PROSITE" id="PS51186"/>
    </source>
</evidence>
<dbReference type="SUPFAM" id="SSF55729">
    <property type="entry name" value="Acyl-CoA N-acyltransferases (Nat)"/>
    <property type="match status" value="1"/>
</dbReference>
<dbReference type="Gene3D" id="3.40.630.30">
    <property type="match status" value="1"/>
</dbReference>
<dbReference type="Proteomes" id="UP000305202">
    <property type="component" value="Unassembled WGS sequence"/>
</dbReference>
<dbReference type="PANTHER" id="PTHR43792:SF1">
    <property type="entry name" value="N-ACETYLTRANSFERASE DOMAIN-CONTAINING PROTEIN"/>
    <property type="match status" value="1"/>
</dbReference>
<protein>
    <submittedName>
        <fullName evidence="2">GNAT family N-acetyltransferase</fullName>
    </submittedName>
</protein>
<dbReference type="PANTHER" id="PTHR43792">
    <property type="entry name" value="GNAT FAMILY, PUTATIVE (AFU_ORTHOLOGUE AFUA_3G00765)-RELATED-RELATED"/>
    <property type="match status" value="1"/>
</dbReference>
<dbReference type="Pfam" id="PF13302">
    <property type="entry name" value="Acetyltransf_3"/>
    <property type="match status" value="1"/>
</dbReference>
<dbReference type="InterPro" id="IPR051531">
    <property type="entry name" value="N-acetyltransferase"/>
</dbReference>
<proteinExistence type="predicted"/>
<sequence length="195" mass="21505">MQTFDTPRLLLRPVRATDLADLFRIYGDPETQRFNPSGPYPSREHAREVLHRWLSHWQTEGFGHWAISLKSEADRLVGFGGLALRDFAGQRIVNLGYRLETGVWGQGIATEFANASLDAGFSHGMARIWATVRDNHLASQKVLLKAGMVMIAQVHDIPGAAPSLLFQKTRQAWLNSAGQAGARFRNQAASGPADG</sequence>
<reference evidence="2 3" key="1">
    <citation type="submission" date="2019-04" db="EMBL/GenBank/DDBJ databases">
        <authorList>
            <person name="Li M."/>
            <person name="Gao C."/>
        </authorList>
    </citation>
    <scope>NUCLEOTIDE SEQUENCE [LARGE SCALE GENOMIC DNA]</scope>
    <source>
        <strain evidence="2 3">BGMRC 2031</strain>
    </source>
</reference>
<comment type="caution">
    <text evidence="2">The sequence shown here is derived from an EMBL/GenBank/DDBJ whole genome shotgun (WGS) entry which is preliminary data.</text>
</comment>
<name>A0ABY2SFN5_9HYPH</name>
<gene>
    <name evidence="2" type="ORF">FCN80_21245</name>
</gene>
<evidence type="ECO:0000313" key="2">
    <source>
        <dbReference type="EMBL" id="TKI03504.1"/>
    </source>
</evidence>